<protein>
    <recommendedName>
        <fullName evidence="4">Lipoprotein</fullName>
    </recommendedName>
</protein>
<keyword evidence="3" id="KW-1185">Reference proteome</keyword>
<dbReference type="SUPFAM" id="SSF57997">
    <property type="entry name" value="Tropomyosin"/>
    <property type="match status" value="1"/>
</dbReference>
<dbReference type="EMBL" id="QFXE01000008">
    <property type="protein sequence ID" value="RDH86795.1"/>
    <property type="molecule type" value="Genomic_DNA"/>
</dbReference>
<feature type="coiled-coil region" evidence="1">
    <location>
        <begin position="78"/>
        <end position="140"/>
    </location>
</feature>
<name>A0A370DQG2_9GAMM</name>
<evidence type="ECO:0000313" key="3">
    <source>
        <dbReference type="Proteomes" id="UP000254771"/>
    </source>
</evidence>
<proteinExistence type="predicted"/>
<dbReference type="Gene3D" id="1.10.287.1490">
    <property type="match status" value="1"/>
</dbReference>
<organism evidence="2 3">
    <name type="scientific">endosymbiont of Escarpia spicata</name>
    <dbReference type="NCBI Taxonomy" id="2200908"/>
    <lineage>
        <taxon>Bacteria</taxon>
        <taxon>Pseudomonadati</taxon>
        <taxon>Pseudomonadota</taxon>
        <taxon>Gammaproteobacteria</taxon>
        <taxon>sulfur-oxidizing symbionts</taxon>
    </lineage>
</organism>
<accession>A0A370DQG2</accession>
<evidence type="ECO:0000256" key="1">
    <source>
        <dbReference type="SAM" id="Coils"/>
    </source>
</evidence>
<dbReference type="PROSITE" id="PS51257">
    <property type="entry name" value="PROKAR_LIPOPROTEIN"/>
    <property type="match status" value="1"/>
</dbReference>
<keyword evidence="1" id="KW-0175">Coiled coil</keyword>
<sequence length="175" mass="19307">MAIPNGKSARLLLPVGFVVAFLAGCATTDPREDNIVSAIAGAGGGHEKYIDNQKTHLGQSKLQVEQQESQKQGNVALLTATEAEIAELRQDIGNLEKDIASYQARVELTRRKGTVDRKKLAGLEQKFRQLQDDTKRLDRDVEMMHKSEAILRERLGSLEVKRKELLAVLDMLSGG</sequence>
<reference evidence="2 3" key="1">
    <citation type="journal article" date="2018" name="ISME J.">
        <title>Endosymbiont genomes yield clues of tubeworm success.</title>
        <authorList>
            <person name="Li Y."/>
            <person name="Liles M.R."/>
            <person name="Halanych K.M."/>
        </authorList>
    </citation>
    <scope>NUCLEOTIDE SEQUENCE [LARGE SCALE GENOMIC DNA]</scope>
    <source>
        <strain evidence="2">A1462</strain>
    </source>
</reference>
<gene>
    <name evidence="2" type="ORF">DIZ78_07860</name>
</gene>
<comment type="caution">
    <text evidence="2">The sequence shown here is derived from an EMBL/GenBank/DDBJ whole genome shotgun (WGS) entry which is preliminary data.</text>
</comment>
<evidence type="ECO:0000313" key="2">
    <source>
        <dbReference type="EMBL" id="RDH86795.1"/>
    </source>
</evidence>
<dbReference type="Proteomes" id="UP000254771">
    <property type="component" value="Unassembled WGS sequence"/>
</dbReference>
<dbReference type="AlphaFoldDB" id="A0A370DQG2"/>
<evidence type="ECO:0008006" key="4">
    <source>
        <dbReference type="Google" id="ProtNLM"/>
    </source>
</evidence>